<dbReference type="EMBL" id="FOOK01000010">
    <property type="protein sequence ID" value="SFF95771.1"/>
    <property type="molecule type" value="Genomic_DNA"/>
</dbReference>
<dbReference type="SUPFAM" id="SSF46785">
    <property type="entry name" value="Winged helix' DNA-binding domain"/>
    <property type="match status" value="1"/>
</dbReference>
<evidence type="ECO:0000313" key="7">
    <source>
        <dbReference type="EMBL" id="SFF95771.1"/>
    </source>
</evidence>
<dbReference type="Proteomes" id="UP000198661">
    <property type="component" value="Unassembled WGS sequence"/>
</dbReference>
<dbReference type="GO" id="GO:0003677">
    <property type="term" value="F:DNA binding"/>
    <property type="evidence" value="ECO:0007669"/>
    <property type="project" value="UniProtKB-KW"/>
</dbReference>
<dbReference type="InterPro" id="IPR050397">
    <property type="entry name" value="Env_Response_Regulators"/>
</dbReference>
<dbReference type="InterPro" id="IPR018490">
    <property type="entry name" value="cNMP-bd_dom_sf"/>
</dbReference>
<evidence type="ECO:0000256" key="4">
    <source>
        <dbReference type="ARBA" id="ARBA00023163"/>
    </source>
</evidence>
<keyword evidence="1" id="KW-0805">Transcription regulation</keyword>
<dbReference type="RefSeq" id="WP_092037472.1">
    <property type="nucleotide sequence ID" value="NZ_FOOK01000010.1"/>
</dbReference>
<dbReference type="Gene3D" id="2.60.120.10">
    <property type="entry name" value="Jelly Rolls"/>
    <property type="match status" value="1"/>
</dbReference>
<feature type="domain" description="HTH crp-type" evidence="6">
    <location>
        <begin position="149"/>
        <end position="222"/>
    </location>
</feature>
<dbReference type="Pfam" id="PF13545">
    <property type="entry name" value="HTH_Crp_2"/>
    <property type="match status" value="1"/>
</dbReference>
<dbReference type="InterPro" id="IPR012318">
    <property type="entry name" value="HTH_CRP"/>
</dbReference>
<evidence type="ECO:0000256" key="1">
    <source>
        <dbReference type="ARBA" id="ARBA00023015"/>
    </source>
</evidence>
<dbReference type="SUPFAM" id="SSF51206">
    <property type="entry name" value="cAMP-binding domain-like"/>
    <property type="match status" value="1"/>
</dbReference>
<dbReference type="PANTHER" id="PTHR24567">
    <property type="entry name" value="CRP FAMILY TRANSCRIPTIONAL REGULATORY PROTEIN"/>
    <property type="match status" value="1"/>
</dbReference>
<keyword evidence="8" id="KW-1185">Reference proteome</keyword>
<dbReference type="SMART" id="SM00419">
    <property type="entry name" value="HTH_CRP"/>
    <property type="match status" value="1"/>
</dbReference>
<dbReference type="InterPro" id="IPR036388">
    <property type="entry name" value="WH-like_DNA-bd_sf"/>
</dbReference>
<dbReference type="SMART" id="SM00100">
    <property type="entry name" value="cNMP"/>
    <property type="match status" value="1"/>
</dbReference>
<dbReference type="STRING" id="201973.SAMN04488025_11015"/>
<dbReference type="PANTHER" id="PTHR24567:SF26">
    <property type="entry name" value="REGULATORY PROTEIN YEIL"/>
    <property type="match status" value="1"/>
</dbReference>
<accession>A0A1I2N305</accession>
<keyword evidence="3" id="KW-0010">Activator</keyword>
<evidence type="ECO:0000256" key="3">
    <source>
        <dbReference type="ARBA" id="ARBA00023159"/>
    </source>
</evidence>
<evidence type="ECO:0000259" key="5">
    <source>
        <dbReference type="PROSITE" id="PS50042"/>
    </source>
</evidence>
<sequence>MDVSQLIPLLRNVPLFRDLTDEELKRIAAIAIPRSFPKKNLIFAEGSPREAVYFIVDGLVKAFKVDANGNEQIVSLLTKGDMFPHTGFFDQSPYPANAETVKPTRVFAIPIHSFEQLLLSTPTIAVKVLRVMGAKIRELQEKLQELTFQDVRHRICSILLRLAEAHGTDRDGAVVLHLPVTHQDLAAMAGTTRESVNRMLNDLRRRGVLEMNRNLIVLKDVEALKSWADEWRKRR</sequence>
<keyword evidence="2" id="KW-0238">DNA-binding</keyword>
<keyword evidence="4" id="KW-0804">Transcription</keyword>
<proteinExistence type="predicted"/>
<dbReference type="OrthoDB" id="9810708at2"/>
<dbReference type="GO" id="GO:0003700">
    <property type="term" value="F:DNA-binding transcription factor activity"/>
    <property type="evidence" value="ECO:0007669"/>
    <property type="project" value="TreeGrafter"/>
</dbReference>
<reference evidence="8" key="1">
    <citation type="submission" date="2016-10" db="EMBL/GenBank/DDBJ databases">
        <authorList>
            <person name="Varghese N."/>
            <person name="Submissions S."/>
        </authorList>
    </citation>
    <scope>NUCLEOTIDE SEQUENCE [LARGE SCALE GENOMIC DNA]</scope>
    <source>
        <strain evidence="8">DSM 44945</strain>
    </source>
</reference>
<dbReference type="InterPro" id="IPR000595">
    <property type="entry name" value="cNMP-bd_dom"/>
</dbReference>
<name>A0A1I2N305_9BACL</name>
<protein>
    <submittedName>
        <fullName evidence="7">CRP/FNR family transcriptional regulator, anaerobic regulatory protein</fullName>
    </submittedName>
</protein>
<evidence type="ECO:0000313" key="8">
    <source>
        <dbReference type="Proteomes" id="UP000198661"/>
    </source>
</evidence>
<dbReference type="Pfam" id="PF00027">
    <property type="entry name" value="cNMP_binding"/>
    <property type="match status" value="1"/>
</dbReference>
<dbReference type="AlphaFoldDB" id="A0A1I2N305"/>
<dbReference type="CDD" id="cd00038">
    <property type="entry name" value="CAP_ED"/>
    <property type="match status" value="1"/>
</dbReference>
<organism evidence="7 8">
    <name type="scientific">Planifilum fulgidum</name>
    <dbReference type="NCBI Taxonomy" id="201973"/>
    <lineage>
        <taxon>Bacteria</taxon>
        <taxon>Bacillati</taxon>
        <taxon>Bacillota</taxon>
        <taxon>Bacilli</taxon>
        <taxon>Bacillales</taxon>
        <taxon>Thermoactinomycetaceae</taxon>
        <taxon>Planifilum</taxon>
    </lineage>
</organism>
<dbReference type="PROSITE" id="PS51063">
    <property type="entry name" value="HTH_CRP_2"/>
    <property type="match status" value="1"/>
</dbReference>
<evidence type="ECO:0000259" key="6">
    <source>
        <dbReference type="PROSITE" id="PS51063"/>
    </source>
</evidence>
<dbReference type="PRINTS" id="PR00034">
    <property type="entry name" value="HTHCRP"/>
</dbReference>
<feature type="domain" description="Cyclic nucleotide-binding" evidence="5">
    <location>
        <begin position="15"/>
        <end position="124"/>
    </location>
</feature>
<gene>
    <name evidence="7" type="ORF">SAMN04488025_11015</name>
</gene>
<dbReference type="InterPro" id="IPR036390">
    <property type="entry name" value="WH_DNA-bd_sf"/>
</dbReference>
<dbReference type="GO" id="GO:0005829">
    <property type="term" value="C:cytosol"/>
    <property type="evidence" value="ECO:0007669"/>
    <property type="project" value="TreeGrafter"/>
</dbReference>
<dbReference type="PROSITE" id="PS50042">
    <property type="entry name" value="CNMP_BINDING_3"/>
    <property type="match status" value="1"/>
</dbReference>
<dbReference type="InterPro" id="IPR014710">
    <property type="entry name" value="RmlC-like_jellyroll"/>
</dbReference>
<evidence type="ECO:0000256" key="2">
    <source>
        <dbReference type="ARBA" id="ARBA00023125"/>
    </source>
</evidence>
<dbReference type="Gene3D" id="1.10.10.10">
    <property type="entry name" value="Winged helix-like DNA-binding domain superfamily/Winged helix DNA-binding domain"/>
    <property type="match status" value="1"/>
</dbReference>